<evidence type="ECO:0008006" key="14">
    <source>
        <dbReference type="Google" id="ProtNLM"/>
    </source>
</evidence>
<dbReference type="EMBL" id="HACA01014821">
    <property type="protein sequence ID" value="CDW32182.1"/>
    <property type="molecule type" value="Transcribed_RNA"/>
</dbReference>
<evidence type="ECO:0000256" key="10">
    <source>
        <dbReference type="SAM" id="Phobius"/>
    </source>
</evidence>
<keyword evidence="5" id="KW-0677">Repeat</keyword>
<evidence type="ECO:0000313" key="13">
    <source>
        <dbReference type="EMBL" id="CDW32182.1"/>
    </source>
</evidence>
<dbReference type="InterPro" id="IPR027417">
    <property type="entry name" value="P-loop_NTPase"/>
</dbReference>
<dbReference type="PROSITE" id="PS50929">
    <property type="entry name" value="ABC_TM1F"/>
    <property type="match status" value="1"/>
</dbReference>
<feature type="transmembrane region" description="Helical" evidence="10">
    <location>
        <begin position="327"/>
        <end position="350"/>
    </location>
</feature>
<dbReference type="FunFam" id="3.40.50.300:FF:000973">
    <property type="entry name" value="Multidrug resistance-associated protein 4"/>
    <property type="match status" value="1"/>
</dbReference>
<keyword evidence="6" id="KW-0547">Nucleotide-binding</keyword>
<keyword evidence="7" id="KW-0067">ATP-binding</keyword>
<dbReference type="GO" id="GO:0016020">
    <property type="term" value="C:membrane"/>
    <property type="evidence" value="ECO:0007669"/>
    <property type="project" value="UniProtKB-SubCell"/>
</dbReference>
<feature type="domain" description="ABC transmembrane type-1" evidence="12">
    <location>
        <begin position="335"/>
        <end position="474"/>
    </location>
</feature>
<evidence type="ECO:0000256" key="9">
    <source>
        <dbReference type="ARBA" id="ARBA00023136"/>
    </source>
</evidence>
<dbReference type="GO" id="GO:0005524">
    <property type="term" value="F:ATP binding"/>
    <property type="evidence" value="ECO:0007669"/>
    <property type="project" value="UniProtKB-KW"/>
</dbReference>
<protein>
    <recommendedName>
        <fullName evidence="14">ABC transporter domain-containing protein</fullName>
    </recommendedName>
</protein>
<evidence type="ECO:0000256" key="6">
    <source>
        <dbReference type="ARBA" id="ARBA00022741"/>
    </source>
</evidence>
<dbReference type="InterPro" id="IPR011527">
    <property type="entry name" value="ABC1_TM_dom"/>
</dbReference>
<dbReference type="GO" id="GO:0140359">
    <property type="term" value="F:ABC-type transporter activity"/>
    <property type="evidence" value="ECO:0007669"/>
    <property type="project" value="InterPro"/>
</dbReference>
<evidence type="ECO:0000259" key="12">
    <source>
        <dbReference type="PROSITE" id="PS50929"/>
    </source>
</evidence>
<dbReference type="InterPro" id="IPR003439">
    <property type="entry name" value="ABC_transporter-like_ATP-bd"/>
</dbReference>
<evidence type="ECO:0000256" key="4">
    <source>
        <dbReference type="ARBA" id="ARBA00022692"/>
    </source>
</evidence>
<keyword evidence="8 10" id="KW-1133">Transmembrane helix</keyword>
<evidence type="ECO:0000256" key="1">
    <source>
        <dbReference type="ARBA" id="ARBA00004141"/>
    </source>
</evidence>
<dbReference type="PANTHER" id="PTHR24223">
    <property type="entry name" value="ATP-BINDING CASSETTE SUB-FAMILY C"/>
    <property type="match status" value="1"/>
</dbReference>
<dbReference type="PROSITE" id="PS50893">
    <property type="entry name" value="ABC_TRANSPORTER_2"/>
    <property type="match status" value="1"/>
</dbReference>
<dbReference type="Gene3D" id="1.20.1560.10">
    <property type="entry name" value="ABC transporter type 1, transmembrane domain"/>
    <property type="match status" value="1"/>
</dbReference>
<dbReference type="GO" id="GO:0016887">
    <property type="term" value="F:ATP hydrolysis activity"/>
    <property type="evidence" value="ECO:0007669"/>
    <property type="project" value="InterPro"/>
</dbReference>
<evidence type="ECO:0000256" key="2">
    <source>
        <dbReference type="ARBA" id="ARBA00009726"/>
    </source>
</evidence>
<dbReference type="PANTHER" id="PTHR24223:SF456">
    <property type="entry name" value="MULTIDRUG RESISTANCE-ASSOCIATED PROTEIN LETHAL(2)03659"/>
    <property type="match status" value="1"/>
</dbReference>
<dbReference type="OrthoDB" id="6500128at2759"/>
<keyword evidence="3" id="KW-0813">Transport</keyword>
<feature type="transmembrane region" description="Helical" evidence="10">
    <location>
        <begin position="396"/>
        <end position="416"/>
    </location>
</feature>
<reference evidence="13" key="1">
    <citation type="submission" date="2014-05" db="EMBL/GenBank/DDBJ databases">
        <authorList>
            <person name="Chronopoulou M."/>
        </authorList>
    </citation>
    <scope>NUCLEOTIDE SEQUENCE</scope>
    <source>
        <tissue evidence="13">Whole organism</tissue>
    </source>
</reference>
<dbReference type="InterPro" id="IPR003593">
    <property type="entry name" value="AAA+_ATPase"/>
</dbReference>
<dbReference type="PROSITE" id="PS00211">
    <property type="entry name" value="ABC_TRANSPORTER_1"/>
    <property type="match status" value="1"/>
</dbReference>
<comment type="subcellular location">
    <subcellularLocation>
        <location evidence="1">Membrane</location>
        <topology evidence="1">Multi-pass membrane protein</topology>
    </subcellularLocation>
</comment>
<evidence type="ECO:0000256" key="3">
    <source>
        <dbReference type="ARBA" id="ARBA00022448"/>
    </source>
</evidence>
<dbReference type="Pfam" id="PF00005">
    <property type="entry name" value="ABC_tran"/>
    <property type="match status" value="1"/>
</dbReference>
<proteinExistence type="inferred from homology"/>
<dbReference type="AlphaFoldDB" id="A0A0K2U2L0"/>
<feature type="domain" description="ABC transporter" evidence="11">
    <location>
        <begin position="15"/>
        <end position="239"/>
    </location>
</feature>
<dbReference type="InterPro" id="IPR050173">
    <property type="entry name" value="ABC_transporter_C-like"/>
</dbReference>
<dbReference type="SUPFAM" id="SSF52540">
    <property type="entry name" value="P-loop containing nucleoside triphosphate hydrolases"/>
    <property type="match status" value="1"/>
</dbReference>
<dbReference type="SUPFAM" id="SSF90123">
    <property type="entry name" value="ABC transporter transmembrane region"/>
    <property type="match status" value="1"/>
</dbReference>
<keyword evidence="4 10" id="KW-0812">Transmembrane</keyword>
<dbReference type="CDD" id="cd03250">
    <property type="entry name" value="ABCC_MRP_domain1"/>
    <property type="match status" value="1"/>
</dbReference>
<dbReference type="SMART" id="SM00382">
    <property type="entry name" value="AAA"/>
    <property type="match status" value="1"/>
</dbReference>
<dbReference type="Gene3D" id="3.40.50.300">
    <property type="entry name" value="P-loop containing nucleotide triphosphate hydrolases"/>
    <property type="match status" value="1"/>
</dbReference>
<dbReference type="Pfam" id="PF00664">
    <property type="entry name" value="ABC_membrane"/>
    <property type="match status" value="1"/>
</dbReference>
<name>A0A0K2U2L0_LEPSM</name>
<dbReference type="InterPro" id="IPR017871">
    <property type="entry name" value="ABC_transporter-like_CS"/>
</dbReference>
<evidence type="ECO:0000256" key="5">
    <source>
        <dbReference type="ARBA" id="ARBA00022737"/>
    </source>
</evidence>
<organism evidence="13">
    <name type="scientific">Lepeophtheirus salmonis</name>
    <name type="common">Salmon louse</name>
    <name type="synonym">Caligus salmonis</name>
    <dbReference type="NCBI Taxonomy" id="72036"/>
    <lineage>
        <taxon>Eukaryota</taxon>
        <taxon>Metazoa</taxon>
        <taxon>Ecdysozoa</taxon>
        <taxon>Arthropoda</taxon>
        <taxon>Crustacea</taxon>
        <taxon>Multicrustacea</taxon>
        <taxon>Hexanauplia</taxon>
        <taxon>Copepoda</taxon>
        <taxon>Siphonostomatoida</taxon>
        <taxon>Caligidae</taxon>
        <taxon>Lepeophtheirus</taxon>
    </lineage>
</organism>
<evidence type="ECO:0000256" key="7">
    <source>
        <dbReference type="ARBA" id="ARBA00022840"/>
    </source>
</evidence>
<evidence type="ECO:0000259" key="11">
    <source>
        <dbReference type="PROSITE" id="PS50893"/>
    </source>
</evidence>
<evidence type="ECO:0000256" key="8">
    <source>
        <dbReference type="ARBA" id="ARBA00022989"/>
    </source>
</evidence>
<dbReference type="InterPro" id="IPR036640">
    <property type="entry name" value="ABC1_TM_sf"/>
</dbReference>
<accession>A0A0K2U2L0</accession>
<comment type="similarity">
    <text evidence="2">Belongs to the ABC transporter superfamily. ABCC family. Conjugate transporter (TC 3.A.1.208) subfamily.</text>
</comment>
<keyword evidence="9 10" id="KW-0472">Membrane</keyword>
<sequence length="502" mass="57416">MKHEPEVRPEESLRIEMKNVSGKWTSNEKDDDLRNVSFQVHKRELTAIIGPVGSGKSTILQALLGEFPVSSGDISIYGKISYASQEPWIFSGTIRQNILLGAPMNHKRYLKVLKVCSLDHDLESWPDRDHTFVGEKGVALSGGQKARINLARSVYSEGDVYLLDDPLSAVDSHVGRYLYEECIKKYLSRKTVILVTHQIQYLREANNIILLNTKGETEAQGTLNKLLMSERDFKPFLVAQEEETDSIFHKNELALTPRKSLNIENYMRRRQSSVSSIGSRATIDTNVMEYNDIPNEGRRTQTTESKVKGSISVALYKKYFYADGGKWMFFFVYGLNISSQLIFVMTDWWLKQWTNAADARKKFGDIRNQKHFFSSYANTSSFEILPGFQIDLFNSIYYGIYFALVGALIICSQISVRKFIFLCLKSSRNLHSEMFQKVIFTKPAFFDVNPVGRILNRFSKDIGALDDLLPIALSDTNLVSTVFEKDLKGFYSVYLYLIFRFS</sequence>